<dbReference type="Proteomes" id="UP000014155">
    <property type="component" value="Unassembled WGS sequence"/>
</dbReference>
<keyword evidence="3" id="KW-0596">Phosphopantetheine</keyword>
<dbReference type="Pfam" id="PF00501">
    <property type="entry name" value="AMP-binding"/>
    <property type="match status" value="1"/>
</dbReference>
<comment type="cofactor">
    <cofactor evidence="1">
        <name>pantetheine 4'-phosphate</name>
        <dbReference type="ChEBI" id="CHEBI:47942"/>
    </cofactor>
</comment>
<dbReference type="SUPFAM" id="SSF47336">
    <property type="entry name" value="ACP-like"/>
    <property type="match status" value="1"/>
</dbReference>
<dbReference type="eggNOG" id="COG1020">
    <property type="taxonomic scope" value="Bacteria"/>
</dbReference>
<evidence type="ECO:0000259" key="6">
    <source>
        <dbReference type="PROSITE" id="PS50075"/>
    </source>
</evidence>
<dbReference type="Gene3D" id="3.30.559.10">
    <property type="entry name" value="Chloramphenicol acetyltransferase-like domain"/>
    <property type="match status" value="1"/>
</dbReference>
<evidence type="ECO:0000256" key="3">
    <source>
        <dbReference type="ARBA" id="ARBA00022450"/>
    </source>
</evidence>
<dbReference type="PATRIC" id="fig|1195236.3.peg.1772"/>
<dbReference type="InterPro" id="IPR020845">
    <property type="entry name" value="AMP-binding_CS"/>
</dbReference>
<accession>S0FTU6</accession>
<proteinExistence type="inferred from homology"/>
<dbReference type="InterPro" id="IPR045851">
    <property type="entry name" value="AMP-bd_C_sf"/>
</dbReference>
<dbReference type="Pfam" id="PF00550">
    <property type="entry name" value="PP-binding"/>
    <property type="match status" value="1"/>
</dbReference>
<dbReference type="FunFam" id="3.40.50.980:FF:000001">
    <property type="entry name" value="Non-ribosomal peptide synthetase"/>
    <property type="match status" value="1"/>
</dbReference>
<dbReference type="GO" id="GO:0044550">
    <property type="term" value="P:secondary metabolite biosynthetic process"/>
    <property type="evidence" value="ECO:0007669"/>
    <property type="project" value="UniProtKB-ARBA"/>
</dbReference>
<comment type="caution">
    <text evidence="7">The sequence shown here is derived from an EMBL/GenBank/DDBJ whole genome shotgun (WGS) entry which is preliminary data.</text>
</comment>
<dbReference type="InterPro" id="IPR010071">
    <property type="entry name" value="AA_adenyl_dom"/>
</dbReference>
<dbReference type="PANTHER" id="PTHR45527:SF1">
    <property type="entry name" value="FATTY ACID SYNTHASE"/>
    <property type="match status" value="1"/>
</dbReference>
<evidence type="ECO:0000256" key="5">
    <source>
        <dbReference type="SAM" id="MobiDB-lite"/>
    </source>
</evidence>
<dbReference type="InterPro" id="IPR025110">
    <property type="entry name" value="AMP-bd_C"/>
</dbReference>
<evidence type="ECO:0000256" key="1">
    <source>
        <dbReference type="ARBA" id="ARBA00001957"/>
    </source>
</evidence>
<dbReference type="EMBL" id="AORV01000026">
    <property type="protein sequence ID" value="EMS72599.1"/>
    <property type="molecule type" value="Genomic_DNA"/>
</dbReference>
<organism evidence="7 8">
    <name type="scientific">Ruminiclostridium cellobioparum subsp. termitidis CT1112</name>
    <dbReference type="NCBI Taxonomy" id="1195236"/>
    <lineage>
        <taxon>Bacteria</taxon>
        <taxon>Bacillati</taxon>
        <taxon>Bacillota</taxon>
        <taxon>Clostridia</taxon>
        <taxon>Eubacteriales</taxon>
        <taxon>Oscillospiraceae</taxon>
        <taxon>Ruminiclostridium</taxon>
    </lineage>
</organism>
<evidence type="ECO:0000256" key="2">
    <source>
        <dbReference type="ARBA" id="ARBA00006432"/>
    </source>
</evidence>
<dbReference type="SUPFAM" id="SSF52777">
    <property type="entry name" value="CoA-dependent acyltransferases"/>
    <property type="match status" value="1"/>
</dbReference>
<dbReference type="Gene3D" id="3.30.300.30">
    <property type="match status" value="1"/>
</dbReference>
<dbReference type="Gene3D" id="3.30.559.30">
    <property type="entry name" value="Nonribosomal peptide synthetase, condensation domain"/>
    <property type="match status" value="1"/>
</dbReference>
<dbReference type="RefSeq" id="WP_004624855.1">
    <property type="nucleotide sequence ID" value="NZ_AORV01000026.1"/>
</dbReference>
<dbReference type="Pfam" id="PF00668">
    <property type="entry name" value="Condensation"/>
    <property type="match status" value="1"/>
</dbReference>
<feature type="domain" description="Carrier" evidence="6">
    <location>
        <begin position="775"/>
        <end position="849"/>
    </location>
</feature>
<protein>
    <submittedName>
        <fullName evidence="7">Amino acid adenylation domain protein</fullName>
    </submittedName>
</protein>
<dbReference type="CDD" id="cd12117">
    <property type="entry name" value="A_NRPS_Srf_like"/>
    <property type="match status" value="1"/>
</dbReference>
<dbReference type="GO" id="GO:0031177">
    <property type="term" value="F:phosphopantetheine binding"/>
    <property type="evidence" value="ECO:0007669"/>
    <property type="project" value="TreeGrafter"/>
</dbReference>
<dbReference type="NCBIfam" id="TIGR01733">
    <property type="entry name" value="AA-adenyl-dom"/>
    <property type="match status" value="1"/>
</dbReference>
<dbReference type="GO" id="GO:0003824">
    <property type="term" value="F:catalytic activity"/>
    <property type="evidence" value="ECO:0007669"/>
    <property type="project" value="InterPro"/>
</dbReference>
<dbReference type="FunFam" id="2.30.38.10:FF:000001">
    <property type="entry name" value="Non-ribosomal peptide synthetase PvdI"/>
    <property type="match status" value="1"/>
</dbReference>
<dbReference type="GO" id="GO:0008610">
    <property type="term" value="P:lipid biosynthetic process"/>
    <property type="evidence" value="ECO:0007669"/>
    <property type="project" value="UniProtKB-ARBA"/>
</dbReference>
<dbReference type="InterPro" id="IPR009081">
    <property type="entry name" value="PP-bd_ACP"/>
</dbReference>
<dbReference type="FunFam" id="1.10.1200.10:FF:000005">
    <property type="entry name" value="Nonribosomal peptide synthetase 1"/>
    <property type="match status" value="1"/>
</dbReference>
<dbReference type="PANTHER" id="PTHR45527">
    <property type="entry name" value="NONRIBOSOMAL PEPTIDE SYNTHETASE"/>
    <property type="match status" value="1"/>
</dbReference>
<dbReference type="AlphaFoldDB" id="S0FTU6"/>
<evidence type="ECO:0000256" key="4">
    <source>
        <dbReference type="ARBA" id="ARBA00022553"/>
    </source>
</evidence>
<dbReference type="Gene3D" id="1.10.1200.10">
    <property type="entry name" value="ACP-like"/>
    <property type="match status" value="1"/>
</dbReference>
<dbReference type="InterPro" id="IPR023213">
    <property type="entry name" value="CAT-like_dom_sf"/>
</dbReference>
<dbReference type="PROSITE" id="PS00455">
    <property type="entry name" value="AMP_BINDING"/>
    <property type="match status" value="1"/>
</dbReference>
<name>S0FTU6_RUMCE</name>
<dbReference type="Gene3D" id="3.40.50.980">
    <property type="match status" value="2"/>
</dbReference>
<dbReference type="PROSITE" id="PS50075">
    <property type="entry name" value="CARRIER"/>
    <property type="match status" value="1"/>
</dbReference>
<keyword evidence="8" id="KW-1185">Reference proteome</keyword>
<keyword evidence="4" id="KW-0597">Phosphoprotein</keyword>
<dbReference type="InterPro" id="IPR001242">
    <property type="entry name" value="Condensation_dom"/>
</dbReference>
<dbReference type="InterPro" id="IPR000873">
    <property type="entry name" value="AMP-dep_synth/lig_dom"/>
</dbReference>
<evidence type="ECO:0000313" key="7">
    <source>
        <dbReference type="EMBL" id="EMS72599.1"/>
    </source>
</evidence>
<dbReference type="GO" id="GO:0005829">
    <property type="term" value="C:cytosol"/>
    <property type="evidence" value="ECO:0007669"/>
    <property type="project" value="TreeGrafter"/>
</dbReference>
<dbReference type="FunFam" id="3.30.300.30:FF:000010">
    <property type="entry name" value="Enterobactin synthetase component F"/>
    <property type="match status" value="1"/>
</dbReference>
<dbReference type="Pfam" id="PF13193">
    <property type="entry name" value="AMP-binding_C"/>
    <property type="match status" value="1"/>
</dbReference>
<dbReference type="STRING" id="1195236.CTER_1449"/>
<sequence>METCVNKKTNRPENEEFFSYWKEYLSGFEQDTIIPKFNKANKSNIYIQEEVFIELNEKLTQNMKEMALRHHVSMDIIAEAIWGIILQKYNNTNDVLFGLVVKKNQEEDTVVPLRVKCDGDTCFNQLLACLEAHKSKAGQAGTMDINEIQSRLVENRKLATHIMFIGKQTIKGKGEKSALQNSMRHCGGQEQHDYDFSIKIAFENKMCIQFSYNAAVFDKKLVEAAGDHFTKVAQIVTQTDEVKVYEIDLLTEKEKNMIIGSFNHTITEYPRNKTIHQLFEEQVNKTPNQIAVVFGHTKLTYKELNLRANWLASILKERGAGSESIVAIMVQRSIESIVGMLAILKAGGAYLPIDPGYPDERKCYMLQDSGARVLLTTSDLDPVFGVQVPETVFLDKHSPCQAEDIEAGCTGAPNHLAYIMYTSGSTGKPKGTMVEHRNVVRLVKNTNYIQFTQEDRILQTGAIVFDACTFEIWGALLNGLSLYLTEEHVILDAKKLQNVLLENKITILWLTSPLFNQLSDKSPQMFAGLKFLLVGGDTLSPRHINHVMEKCPDLKIINGYGPTENTTFSTCFPIDRIYEESIPIGKPISNSTAYIVDRYHHLQPVGVYGELWVGGDGVGRGYLNREDLTSEKFIDNPFVKGDRIYKTGDLARWLPDGNIDFLGRVDNQVKIRGYRIELGEIENRLMKYEHISEAIVMDMTDKNKGKYLCAYLVSDRELTVAKLKEHILKELPGYMVPSYFIRLDKMPLTPNGKIDKKKLPEPDTSSINTGAEFIPPRNEQEDSLAEIWCDVLGLNKVGIEDNFFNLGGDSIKAVEVVARAAGIGMNLSISDIFRYTTIKEMMDTWKTGGQQETFDQFAAVQEKYNLKDYQVQVDCKGVDMALTVGIEEYPVSKELKVVMQRDITTYLHRSLPLCAILACDKYLPWYFNNFIQVFSFTDSNGYVELNYLEPRDCFIEIADVVCLGYHLLKNEKSILEFIIEKLNMGYYLVMNVDEFYLPNKWDYQKNHFVHSSLIYGYDNTTKQIKAIGFNQERLFTGLTFDYSEFTDAYENGKIHYKSYAPWCDWSAVQLIRPKSFDGEFPFSTTRFINELEDYLLSRSDLRRLYSFEYQPEQVEYGFKAYDVLIGNLHRLLEGKLTIDYRALHLLSEHKKCLYDRLGYVISKYQLSGKITGLHKQYMGIVERWNDIRLEYLAQSFAEFDAKRLSQEQKSMLHSVINKINEVKKTEYEILQKVVKQLKLNFT</sequence>
<evidence type="ECO:0000313" key="8">
    <source>
        <dbReference type="Proteomes" id="UP000014155"/>
    </source>
</evidence>
<feature type="region of interest" description="Disordered" evidence="5">
    <location>
        <begin position="754"/>
        <end position="774"/>
    </location>
</feature>
<comment type="similarity">
    <text evidence="2">Belongs to the ATP-dependent AMP-binding enzyme family.</text>
</comment>
<dbReference type="SUPFAM" id="SSF56801">
    <property type="entry name" value="Acetyl-CoA synthetase-like"/>
    <property type="match status" value="1"/>
</dbReference>
<gene>
    <name evidence="7" type="ORF">CTER_1449</name>
</gene>
<dbReference type="FunFam" id="3.40.50.12780:FF:000012">
    <property type="entry name" value="Non-ribosomal peptide synthetase"/>
    <property type="match status" value="1"/>
</dbReference>
<dbReference type="GO" id="GO:0043041">
    <property type="term" value="P:amino acid activation for nonribosomal peptide biosynthetic process"/>
    <property type="evidence" value="ECO:0007669"/>
    <property type="project" value="TreeGrafter"/>
</dbReference>
<dbReference type="Gene3D" id="2.30.38.10">
    <property type="entry name" value="Luciferase, Domain 3"/>
    <property type="match status" value="1"/>
</dbReference>
<reference evidence="7 8" key="1">
    <citation type="journal article" date="2013" name="Genome Announc.">
        <title>Draft Genome Sequence of the Cellulolytic, Mesophilic, Anaerobic Bacterium Clostridium termitidis Strain CT1112 (DSM 5398).</title>
        <authorList>
            <person name="Lal S."/>
            <person name="Ramachandran U."/>
            <person name="Zhang X."/>
            <person name="Munir R."/>
            <person name="Sparling R."/>
            <person name="Levin D.B."/>
        </authorList>
    </citation>
    <scope>NUCLEOTIDE SEQUENCE [LARGE SCALE GENOMIC DNA]</scope>
    <source>
        <strain evidence="7 8">CT1112</strain>
    </source>
</reference>
<dbReference type="InterPro" id="IPR036736">
    <property type="entry name" value="ACP-like_sf"/>
</dbReference>